<dbReference type="Proteomes" id="UP000034196">
    <property type="component" value="Unassembled WGS sequence"/>
</dbReference>
<organism evidence="1 2">
    <name type="scientific">Streptomyces mangrovisoli</name>
    <dbReference type="NCBI Taxonomy" id="1428628"/>
    <lineage>
        <taxon>Bacteria</taxon>
        <taxon>Bacillati</taxon>
        <taxon>Actinomycetota</taxon>
        <taxon>Actinomycetes</taxon>
        <taxon>Kitasatosporales</taxon>
        <taxon>Streptomycetaceae</taxon>
        <taxon>Streptomyces</taxon>
    </lineage>
</organism>
<gene>
    <name evidence="1" type="ORF">WN71_008810</name>
</gene>
<dbReference type="STRING" id="1428628.WN71_008810"/>
<keyword evidence="2" id="KW-1185">Reference proteome</keyword>
<reference evidence="1" key="1">
    <citation type="submission" date="2016-10" db="EMBL/GenBank/DDBJ databases">
        <title>Genome sequence of Streptomyces mangrovisoli MUSC 149.</title>
        <authorList>
            <person name="Lee L.-H."/>
            <person name="Ser H.-L."/>
        </authorList>
    </citation>
    <scope>NUCLEOTIDE SEQUENCE [LARGE SCALE GENOMIC DNA]</scope>
    <source>
        <strain evidence="1">MUSC 149</strain>
    </source>
</reference>
<evidence type="ECO:0000313" key="1">
    <source>
        <dbReference type="EMBL" id="OIJ68273.1"/>
    </source>
</evidence>
<protein>
    <submittedName>
        <fullName evidence="1">Uncharacterized protein</fullName>
    </submittedName>
</protein>
<dbReference type="AlphaFoldDB" id="A0A1J4P0L3"/>
<dbReference type="EMBL" id="LAVA02000017">
    <property type="protein sequence ID" value="OIJ68273.1"/>
    <property type="molecule type" value="Genomic_DNA"/>
</dbReference>
<sequence length="64" mass="6875">MIITAHCAGPGRCPTGVLDHCLRPPDLAYNQPRAMGALAYTDSVVHSDWLNLGRFLQPLCALVG</sequence>
<name>A0A1J4P0L3_9ACTN</name>
<accession>A0A1J4P0L3</accession>
<comment type="caution">
    <text evidence="1">The sequence shown here is derived from an EMBL/GenBank/DDBJ whole genome shotgun (WGS) entry which is preliminary data.</text>
</comment>
<proteinExistence type="predicted"/>
<evidence type="ECO:0000313" key="2">
    <source>
        <dbReference type="Proteomes" id="UP000034196"/>
    </source>
</evidence>